<dbReference type="EMBL" id="GGEC01066062">
    <property type="protein sequence ID" value="MBX46546.1"/>
    <property type="molecule type" value="Transcribed_RNA"/>
</dbReference>
<sequence length="35" mass="4077">MPRGKIGSICSYQCLQDSNWKSGIFVKISRRMRDD</sequence>
<dbReference type="AlphaFoldDB" id="A0A2P2NVM2"/>
<name>A0A2P2NVM2_RHIMU</name>
<accession>A0A2P2NVM2</accession>
<proteinExistence type="predicted"/>
<evidence type="ECO:0000313" key="1">
    <source>
        <dbReference type="EMBL" id="MBX46546.1"/>
    </source>
</evidence>
<protein>
    <submittedName>
        <fullName evidence="1">Uncharacterized protein</fullName>
    </submittedName>
</protein>
<organism evidence="1">
    <name type="scientific">Rhizophora mucronata</name>
    <name type="common">Asiatic mangrove</name>
    <dbReference type="NCBI Taxonomy" id="61149"/>
    <lineage>
        <taxon>Eukaryota</taxon>
        <taxon>Viridiplantae</taxon>
        <taxon>Streptophyta</taxon>
        <taxon>Embryophyta</taxon>
        <taxon>Tracheophyta</taxon>
        <taxon>Spermatophyta</taxon>
        <taxon>Magnoliopsida</taxon>
        <taxon>eudicotyledons</taxon>
        <taxon>Gunneridae</taxon>
        <taxon>Pentapetalae</taxon>
        <taxon>rosids</taxon>
        <taxon>fabids</taxon>
        <taxon>Malpighiales</taxon>
        <taxon>Rhizophoraceae</taxon>
        <taxon>Rhizophora</taxon>
    </lineage>
</organism>
<reference evidence="1" key="1">
    <citation type="submission" date="2018-02" db="EMBL/GenBank/DDBJ databases">
        <title>Rhizophora mucronata_Transcriptome.</title>
        <authorList>
            <person name="Meera S.P."/>
            <person name="Sreeshan A."/>
            <person name="Augustine A."/>
        </authorList>
    </citation>
    <scope>NUCLEOTIDE SEQUENCE</scope>
    <source>
        <tissue evidence="1">Leaf</tissue>
    </source>
</reference>